<accession>A0A0R2DI37</accession>
<comment type="caution">
    <text evidence="7">The sequence shown here is derived from an EMBL/GenBank/DDBJ whole genome shotgun (WGS) entry which is preliminary data.</text>
</comment>
<dbReference type="Pfam" id="PF00156">
    <property type="entry name" value="Pribosyltran"/>
    <property type="match status" value="1"/>
</dbReference>
<evidence type="ECO:0000256" key="1">
    <source>
        <dbReference type="ARBA" id="ARBA00005565"/>
    </source>
</evidence>
<evidence type="ECO:0000256" key="3">
    <source>
        <dbReference type="ARBA" id="ARBA00023015"/>
    </source>
</evidence>
<dbReference type="GO" id="GO:0003723">
    <property type="term" value="F:RNA binding"/>
    <property type="evidence" value="ECO:0007669"/>
    <property type="project" value="UniProtKB-UniRule"/>
</dbReference>
<keyword evidence="8" id="KW-1185">Reference proteome</keyword>
<evidence type="ECO:0000256" key="4">
    <source>
        <dbReference type="ARBA" id="ARBA00023163"/>
    </source>
</evidence>
<dbReference type="InterPro" id="IPR050137">
    <property type="entry name" value="PyrR_bifunctional"/>
</dbReference>
<name>A0A0R2DI37_9LACO</name>
<dbReference type="STRING" id="1423744.FC86_GL000817"/>
<evidence type="ECO:0000313" key="8">
    <source>
        <dbReference type="Proteomes" id="UP000051378"/>
    </source>
</evidence>
<dbReference type="GO" id="GO:0004845">
    <property type="term" value="F:uracil phosphoribosyltransferase activity"/>
    <property type="evidence" value="ECO:0007669"/>
    <property type="project" value="UniProtKB-UniRule"/>
</dbReference>
<comment type="subunit">
    <text evidence="5">Homodimer and homohexamer; in equilibrium.</text>
</comment>
<comment type="similarity">
    <text evidence="1 5">Belongs to the purine/pyrimidine phosphoribosyltransferase family. PyrR subfamily.</text>
</comment>
<comment type="catalytic activity">
    <reaction evidence="5">
        <text>UMP + diphosphate = 5-phospho-alpha-D-ribose 1-diphosphate + uracil</text>
        <dbReference type="Rhea" id="RHEA:13017"/>
        <dbReference type="ChEBI" id="CHEBI:17568"/>
        <dbReference type="ChEBI" id="CHEBI:33019"/>
        <dbReference type="ChEBI" id="CHEBI:57865"/>
        <dbReference type="ChEBI" id="CHEBI:58017"/>
        <dbReference type="EC" id="2.4.2.9"/>
    </reaction>
</comment>
<dbReference type="PANTHER" id="PTHR11608:SF0">
    <property type="entry name" value="BIFUNCTIONAL PROTEIN PYRR"/>
    <property type="match status" value="1"/>
</dbReference>
<dbReference type="InterPro" id="IPR023050">
    <property type="entry name" value="PyrR"/>
</dbReference>
<keyword evidence="5 7" id="KW-0328">Glycosyltransferase</keyword>
<keyword evidence="2 5" id="KW-0806">Transcription termination</keyword>
<protein>
    <recommendedName>
        <fullName evidence="5">Bifunctional protein PyrR</fullName>
    </recommendedName>
    <domain>
        <recommendedName>
            <fullName evidence="5">Pyrimidine operon regulatory protein</fullName>
        </recommendedName>
    </domain>
    <domain>
        <recommendedName>
            <fullName evidence="5">Uracil phosphoribosyltransferase</fullName>
            <shortName evidence="5">UPRTase</shortName>
            <ecNumber evidence="5">2.4.2.9</ecNumber>
        </recommendedName>
    </domain>
</protein>
<comment type="function">
    <text evidence="5">Also displays a weak uracil phosphoribosyltransferase activity which is not physiologically significant.</text>
</comment>
<dbReference type="PATRIC" id="fig|1423744.4.peg.838"/>
<dbReference type="EMBL" id="AYZL01000020">
    <property type="protein sequence ID" value="KRN03710.1"/>
    <property type="molecule type" value="Genomic_DNA"/>
</dbReference>
<evidence type="ECO:0000259" key="6">
    <source>
        <dbReference type="Pfam" id="PF00156"/>
    </source>
</evidence>
<sequence length="176" mass="20095">MEKRGNYIMTKEIMDQNQIKRSLIRISYEIIEKLQNPDELTLLGIKSRGESLAKTVAQLLEQNNPETKINLYDLDVRKHRDDDRQEDVTNDIPKDAIDNKTVILIDDVLFTGRTIRAALDSVSEIGRAKRICLAVLVDRGHRELPIRPDFIGKNIPTSINEHVQLQLGDTQAVILN</sequence>
<dbReference type="AlphaFoldDB" id="A0A0R2DI37"/>
<keyword evidence="5" id="KW-0694">RNA-binding</keyword>
<dbReference type="NCBIfam" id="NF003549">
    <property type="entry name" value="PRK05205.1-5"/>
    <property type="match status" value="1"/>
</dbReference>
<evidence type="ECO:0000256" key="5">
    <source>
        <dbReference type="HAMAP-Rule" id="MF_01219"/>
    </source>
</evidence>
<keyword evidence="5 7" id="KW-0808">Transferase</keyword>
<reference evidence="7 8" key="1">
    <citation type="journal article" date="2015" name="Genome Announc.">
        <title>Expanding the biotechnology potential of lactobacilli through comparative genomics of 213 strains and associated genera.</title>
        <authorList>
            <person name="Sun Z."/>
            <person name="Harris H.M."/>
            <person name="McCann A."/>
            <person name="Guo C."/>
            <person name="Argimon S."/>
            <person name="Zhang W."/>
            <person name="Yang X."/>
            <person name="Jeffery I.B."/>
            <person name="Cooney J.C."/>
            <person name="Kagawa T.F."/>
            <person name="Liu W."/>
            <person name="Song Y."/>
            <person name="Salvetti E."/>
            <person name="Wrobel A."/>
            <person name="Rasinkangas P."/>
            <person name="Parkhill J."/>
            <person name="Rea M.C."/>
            <person name="O'Sullivan O."/>
            <person name="Ritari J."/>
            <person name="Douillard F.P."/>
            <person name="Paul Ross R."/>
            <person name="Yang R."/>
            <person name="Briner A.E."/>
            <person name="Felis G.E."/>
            <person name="de Vos W.M."/>
            <person name="Barrangou R."/>
            <person name="Klaenhammer T.R."/>
            <person name="Caufield P.W."/>
            <person name="Cui Y."/>
            <person name="Zhang H."/>
            <person name="O'Toole P.W."/>
        </authorList>
    </citation>
    <scope>NUCLEOTIDE SEQUENCE [LARGE SCALE GENOMIC DNA]</scope>
    <source>
        <strain evidence="7 8">DSM 23037</strain>
    </source>
</reference>
<dbReference type="HAMAP" id="MF_01219">
    <property type="entry name" value="PyrR"/>
    <property type="match status" value="1"/>
</dbReference>
<organism evidence="7 8">
    <name type="scientific">Holzapfeliella floricola DSM 23037 = JCM 16512</name>
    <dbReference type="NCBI Taxonomy" id="1423744"/>
    <lineage>
        <taxon>Bacteria</taxon>
        <taxon>Bacillati</taxon>
        <taxon>Bacillota</taxon>
        <taxon>Bacilli</taxon>
        <taxon>Lactobacillales</taxon>
        <taxon>Lactobacillaceae</taxon>
        <taxon>Holzapfeliella</taxon>
    </lineage>
</organism>
<proteinExistence type="inferred from homology"/>
<dbReference type="Gene3D" id="3.40.50.2020">
    <property type="match status" value="1"/>
</dbReference>
<feature type="domain" description="Phosphoribosyltransferase" evidence="6">
    <location>
        <begin position="10"/>
        <end position="166"/>
    </location>
</feature>
<dbReference type="Proteomes" id="UP000051378">
    <property type="component" value="Unassembled WGS sequence"/>
</dbReference>
<keyword evidence="3 5" id="KW-0805">Transcription regulation</keyword>
<dbReference type="CDD" id="cd06223">
    <property type="entry name" value="PRTases_typeI"/>
    <property type="match status" value="1"/>
</dbReference>
<dbReference type="PANTHER" id="PTHR11608">
    <property type="entry name" value="BIFUNCTIONAL PROTEIN PYRR"/>
    <property type="match status" value="1"/>
</dbReference>
<dbReference type="InterPro" id="IPR029057">
    <property type="entry name" value="PRTase-like"/>
</dbReference>
<comment type="function">
    <text evidence="5">Regulates transcriptional attenuation of the pyrimidine nucleotide (pyr) operon by binding in a uridine-dependent manner to specific sites on pyr mRNA. This disrupts an antiterminator hairpin in the RNA and favors formation of a downstream transcription terminator, leading to a reduced expression of downstream genes.</text>
</comment>
<feature type="short sequence motif" description="PRPP-binding" evidence="5">
    <location>
        <begin position="102"/>
        <end position="114"/>
    </location>
</feature>
<gene>
    <name evidence="5" type="primary">pyrR</name>
    <name evidence="7" type="ORF">FC86_GL000817</name>
</gene>
<evidence type="ECO:0000256" key="2">
    <source>
        <dbReference type="ARBA" id="ARBA00022472"/>
    </source>
</evidence>
<dbReference type="InterPro" id="IPR000836">
    <property type="entry name" value="PRTase_dom"/>
</dbReference>
<dbReference type="EC" id="2.4.2.9" evidence="5"/>
<dbReference type="GO" id="GO:0006353">
    <property type="term" value="P:DNA-templated transcription termination"/>
    <property type="evidence" value="ECO:0007669"/>
    <property type="project" value="UniProtKB-UniRule"/>
</dbReference>
<keyword evidence="4 5" id="KW-0804">Transcription</keyword>
<dbReference type="SUPFAM" id="SSF53271">
    <property type="entry name" value="PRTase-like"/>
    <property type="match status" value="1"/>
</dbReference>
<evidence type="ECO:0000313" key="7">
    <source>
        <dbReference type="EMBL" id="KRN03710.1"/>
    </source>
</evidence>